<feature type="transmembrane region" description="Helical" evidence="5">
    <location>
        <begin position="380"/>
        <end position="405"/>
    </location>
</feature>
<sequence>MGISGIALGQSDPRIADTLRKNALGAPHIVFFVIAAAAPLTAVVGVTPAAFQLGDGPGVPVTFLLAGGLYLLFSAGFTAMSGFVMSAGGFYAYVKAGLGPVFGLAGALIALSTYTSVAAALYGLFGFFLNDLVRLNGGPDVAWWIYAVALAIVIFACGSRSIEFSGRLLGCCMVAEITILLVLSVAILVTAGPARPIAFAPFGLQAVLAPGLGVALVFVVSSFLGFEATAIFGEEAREPRRTIPRATYIAVTLIAVFYAFTTWTISLYYGPDHIQQQAARNTATLYLDAINTLLGRPTGFLMETLLAVSLFACGLSFHNTINRYLFALGREGCLWRGFGRTHHRHHSPLVSGVAQIASAMAIVLAFALAGSDPYGVVFDWMSTFGALGILVVQAMVSLAVIAFFWRDKRGLTVWRRLIAPALSAIGLATCTVLMAANLDLVSGSKSLVVQSFPALLLLIGLAGAGLAVWIKRRISSQ</sequence>
<feature type="transmembrane region" description="Helical" evidence="5">
    <location>
        <begin position="347"/>
        <end position="368"/>
    </location>
</feature>
<dbReference type="Gene3D" id="1.20.1740.10">
    <property type="entry name" value="Amino acid/polyamine transporter I"/>
    <property type="match status" value="1"/>
</dbReference>
<evidence type="ECO:0000256" key="4">
    <source>
        <dbReference type="ARBA" id="ARBA00023136"/>
    </source>
</evidence>
<feature type="transmembrane region" description="Helical" evidence="5">
    <location>
        <begin position="71"/>
        <end position="94"/>
    </location>
</feature>
<comment type="subcellular location">
    <subcellularLocation>
        <location evidence="1">Membrane</location>
        <topology evidence="1">Multi-pass membrane protein</topology>
    </subcellularLocation>
</comment>
<proteinExistence type="predicted"/>
<feature type="transmembrane region" description="Helical" evidence="5">
    <location>
        <begin position="305"/>
        <end position="326"/>
    </location>
</feature>
<feature type="domain" description="Amino acid permease/ SLC12A" evidence="6">
    <location>
        <begin position="28"/>
        <end position="472"/>
    </location>
</feature>
<dbReference type="RefSeq" id="WP_174825934.1">
    <property type="nucleotide sequence ID" value="NZ_BKAJ01000048.1"/>
</dbReference>
<evidence type="ECO:0000256" key="3">
    <source>
        <dbReference type="ARBA" id="ARBA00022989"/>
    </source>
</evidence>
<dbReference type="InterPro" id="IPR004841">
    <property type="entry name" value="AA-permease/SLC12A_dom"/>
</dbReference>
<dbReference type="InterPro" id="IPR050367">
    <property type="entry name" value="APC_superfamily"/>
</dbReference>
<dbReference type="PANTHER" id="PTHR42770:SF16">
    <property type="entry name" value="AMINO ACID PERMEASE"/>
    <property type="match status" value="1"/>
</dbReference>
<dbReference type="Pfam" id="PF00324">
    <property type="entry name" value="AA_permease"/>
    <property type="match status" value="1"/>
</dbReference>
<keyword evidence="8" id="KW-1185">Reference proteome</keyword>
<keyword evidence="3 5" id="KW-1133">Transmembrane helix</keyword>
<protein>
    <submittedName>
        <fullName evidence="7">Amino acid permease</fullName>
    </submittedName>
</protein>
<dbReference type="PANTHER" id="PTHR42770">
    <property type="entry name" value="AMINO ACID TRANSPORTER-RELATED"/>
    <property type="match status" value="1"/>
</dbReference>
<evidence type="ECO:0000259" key="6">
    <source>
        <dbReference type="Pfam" id="PF00324"/>
    </source>
</evidence>
<evidence type="ECO:0000313" key="7">
    <source>
        <dbReference type="EMBL" id="GEP55841.1"/>
    </source>
</evidence>
<name>A0A512NAP1_9HYPH</name>
<feature type="transmembrane region" description="Helical" evidence="5">
    <location>
        <begin position="168"/>
        <end position="190"/>
    </location>
</feature>
<comment type="caution">
    <text evidence="7">The sequence shown here is derived from an EMBL/GenBank/DDBJ whole genome shotgun (WGS) entry which is preliminary data.</text>
</comment>
<dbReference type="Proteomes" id="UP000321058">
    <property type="component" value="Unassembled WGS sequence"/>
</dbReference>
<keyword evidence="4 5" id="KW-0472">Membrane</keyword>
<feature type="transmembrane region" description="Helical" evidence="5">
    <location>
        <begin position="29"/>
        <end position="51"/>
    </location>
</feature>
<gene>
    <name evidence="7" type="ORF">RSO01_30070</name>
</gene>
<feature type="transmembrane region" description="Helical" evidence="5">
    <location>
        <begin position="101"/>
        <end position="129"/>
    </location>
</feature>
<keyword evidence="2 5" id="KW-0812">Transmembrane</keyword>
<dbReference type="AlphaFoldDB" id="A0A512NAP1"/>
<evidence type="ECO:0000256" key="1">
    <source>
        <dbReference type="ARBA" id="ARBA00004141"/>
    </source>
</evidence>
<dbReference type="GO" id="GO:0055085">
    <property type="term" value="P:transmembrane transport"/>
    <property type="evidence" value="ECO:0007669"/>
    <property type="project" value="InterPro"/>
</dbReference>
<feature type="transmembrane region" description="Helical" evidence="5">
    <location>
        <begin position="417"/>
        <end position="436"/>
    </location>
</feature>
<dbReference type="PIRSF" id="PIRSF006060">
    <property type="entry name" value="AA_transporter"/>
    <property type="match status" value="1"/>
</dbReference>
<evidence type="ECO:0000256" key="2">
    <source>
        <dbReference type="ARBA" id="ARBA00022692"/>
    </source>
</evidence>
<dbReference type="EMBL" id="BKAJ01000048">
    <property type="protein sequence ID" value="GEP55841.1"/>
    <property type="molecule type" value="Genomic_DNA"/>
</dbReference>
<feature type="transmembrane region" description="Helical" evidence="5">
    <location>
        <begin position="247"/>
        <end position="269"/>
    </location>
</feature>
<reference evidence="7 8" key="1">
    <citation type="submission" date="2019-07" db="EMBL/GenBank/DDBJ databases">
        <title>Whole genome shotgun sequence of Reyranella soli NBRC 108950.</title>
        <authorList>
            <person name="Hosoyama A."/>
            <person name="Uohara A."/>
            <person name="Ohji S."/>
            <person name="Ichikawa N."/>
        </authorList>
    </citation>
    <scope>NUCLEOTIDE SEQUENCE [LARGE SCALE GENOMIC DNA]</scope>
    <source>
        <strain evidence="7 8">NBRC 108950</strain>
    </source>
</reference>
<feature type="transmembrane region" description="Helical" evidence="5">
    <location>
        <begin position="141"/>
        <end position="159"/>
    </location>
</feature>
<organism evidence="7 8">
    <name type="scientific">Reyranella soli</name>
    <dbReference type="NCBI Taxonomy" id="1230389"/>
    <lineage>
        <taxon>Bacteria</taxon>
        <taxon>Pseudomonadati</taxon>
        <taxon>Pseudomonadota</taxon>
        <taxon>Alphaproteobacteria</taxon>
        <taxon>Hyphomicrobiales</taxon>
        <taxon>Reyranellaceae</taxon>
        <taxon>Reyranella</taxon>
    </lineage>
</organism>
<dbReference type="GO" id="GO:0016020">
    <property type="term" value="C:membrane"/>
    <property type="evidence" value="ECO:0007669"/>
    <property type="project" value="UniProtKB-SubCell"/>
</dbReference>
<evidence type="ECO:0000256" key="5">
    <source>
        <dbReference type="SAM" id="Phobius"/>
    </source>
</evidence>
<accession>A0A512NAP1</accession>
<feature type="transmembrane region" description="Helical" evidence="5">
    <location>
        <begin position="448"/>
        <end position="470"/>
    </location>
</feature>
<evidence type="ECO:0000313" key="8">
    <source>
        <dbReference type="Proteomes" id="UP000321058"/>
    </source>
</evidence>
<feature type="transmembrane region" description="Helical" evidence="5">
    <location>
        <begin position="202"/>
        <end position="226"/>
    </location>
</feature>